<dbReference type="OMA" id="PFSSEWH"/>
<dbReference type="OrthoDB" id="3911405at2759"/>
<accession>M2N553</accession>
<dbReference type="Proteomes" id="UP000011761">
    <property type="component" value="Unassembled WGS sequence"/>
</dbReference>
<evidence type="ECO:0000256" key="1">
    <source>
        <dbReference type="SAM" id="Coils"/>
    </source>
</evidence>
<dbReference type="AlphaFoldDB" id="M2N553"/>
<feature type="coiled-coil region" evidence="1">
    <location>
        <begin position="317"/>
        <end position="538"/>
    </location>
</feature>
<name>M2N553_BAUPA</name>
<evidence type="ECO:0000313" key="3">
    <source>
        <dbReference type="EMBL" id="EMC94164.1"/>
    </source>
</evidence>
<reference evidence="3 4" key="1">
    <citation type="journal article" date="2012" name="PLoS Pathog.">
        <title>Diverse lifestyles and strategies of plant pathogenesis encoded in the genomes of eighteen Dothideomycetes fungi.</title>
        <authorList>
            <person name="Ohm R.A."/>
            <person name="Feau N."/>
            <person name="Henrissat B."/>
            <person name="Schoch C.L."/>
            <person name="Horwitz B.A."/>
            <person name="Barry K.W."/>
            <person name="Condon B.J."/>
            <person name="Copeland A.C."/>
            <person name="Dhillon B."/>
            <person name="Glaser F."/>
            <person name="Hesse C.N."/>
            <person name="Kosti I."/>
            <person name="LaButti K."/>
            <person name="Lindquist E.A."/>
            <person name="Lucas S."/>
            <person name="Salamov A.A."/>
            <person name="Bradshaw R.E."/>
            <person name="Ciuffetti L."/>
            <person name="Hamelin R.C."/>
            <person name="Kema G.H.J."/>
            <person name="Lawrence C."/>
            <person name="Scott J.A."/>
            <person name="Spatafora J.W."/>
            <person name="Turgeon B.G."/>
            <person name="de Wit P.J.G.M."/>
            <person name="Zhong S."/>
            <person name="Goodwin S.B."/>
            <person name="Grigoriev I.V."/>
        </authorList>
    </citation>
    <scope>NUCLEOTIDE SEQUENCE [LARGE SCALE GENOMIC DNA]</scope>
    <source>
        <strain evidence="3 4">UAMH 10762</strain>
    </source>
</reference>
<dbReference type="KEGG" id="bcom:BAUCODRAFT_150370"/>
<evidence type="ECO:0000313" key="4">
    <source>
        <dbReference type="Proteomes" id="UP000011761"/>
    </source>
</evidence>
<feature type="compositionally biased region" description="Polar residues" evidence="2">
    <location>
        <begin position="165"/>
        <end position="175"/>
    </location>
</feature>
<gene>
    <name evidence="3" type="ORF">BAUCODRAFT_150370</name>
</gene>
<proteinExistence type="predicted"/>
<protein>
    <submittedName>
        <fullName evidence="3">Uncharacterized protein</fullName>
    </submittedName>
</protein>
<feature type="compositionally biased region" description="Basic and acidic residues" evidence="2">
    <location>
        <begin position="122"/>
        <end position="138"/>
    </location>
</feature>
<keyword evidence="4" id="KW-1185">Reference proteome</keyword>
<dbReference type="HOGENOM" id="CLU_380429_0_0_1"/>
<dbReference type="EMBL" id="KB445559">
    <property type="protein sequence ID" value="EMC94164.1"/>
    <property type="molecule type" value="Genomic_DNA"/>
</dbReference>
<feature type="compositionally biased region" description="Polar residues" evidence="2">
    <location>
        <begin position="232"/>
        <end position="244"/>
    </location>
</feature>
<dbReference type="eggNOG" id="ENOG502SWW9">
    <property type="taxonomic scope" value="Eukaryota"/>
</dbReference>
<dbReference type="RefSeq" id="XP_007679065.1">
    <property type="nucleotide sequence ID" value="XM_007680875.1"/>
</dbReference>
<feature type="region of interest" description="Disordered" evidence="2">
    <location>
        <begin position="1"/>
        <end position="253"/>
    </location>
</feature>
<organism evidence="3 4">
    <name type="scientific">Baudoinia panamericana (strain UAMH 10762)</name>
    <name type="common">Angels' share fungus</name>
    <name type="synonym">Baudoinia compniacensis (strain UAMH 10762)</name>
    <dbReference type="NCBI Taxonomy" id="717646"/>
    <lineage>
        <taxon>Eukaryota</taxon>
        <taxon>Fungi</taxon>
        <taxon>Dikarya</taxon>
        <taxon>Ascomycota</taxon>
        <taxon>Pezizomycotina</taxon>
        <taxon>Dothideomycetes</taxon>
        <taxon>Dothideomycetidae</taxon>
        <taxon>Mycosphaerellales</taxon>
        <taxon>Teratosphaeriaceae</taxon>
        <taxon>Baudoinia</taxon>
    </lineage>
</organism>
<sequence length="600" mass="66841">MQSSPPVRAWKRPASPTDSHYSLDLGALEVDGRNNGDSPVAQKRVDRILSEDIDGPSDFTDNMMQWMQRGTMGRGTVRSAKHSMQRRLERGADGGANSGKQDNDLGLPLSPVENDNGTASHHTPDHSPPKDSPWHEQPPHINALSGADERQDSSDWDPYAPSGTPHPSAQNQILQPTVADYLTELTPAHAPSLRLTTRTLSQRRERSPQRSEPPSPARASSATLSPTRSPVMQRSQPVNVSSPFTEPEAHRQLVRETRQLQARCQQLQSLNSALKEALDEEQRVRRQEKAAFEVQQASVIRHEQDVEKVRMETLEQVASLRQVCGEQKNRIEELEAETRALRRKNEEFDARSNFINGELEQVKEEADSVHAKKAAADEATAALRIELEAARKDNDQTKQLASEETQRALQDASDLRKQINELGQQLRDEAIAHDDEVRKLETTQKRELAEAKADSDSARNELEANQSLFNDAVVDRDAAQDSLAALQSDLEAARGDLSTAHAEIGSLKQSSVVVGAEADALRAELELAAEVNAALDAKISNAIRKREKYWRSRLAESEQERQTMAKALLKQWGREEVGMEDPQAFEFRYHLRGCPKEAAV</sequence>
<evidence type="ECO:0000256" key="2">
    <source>
        <dbReference type="SAM" id="MobiDB-lite"/>
    </source>
</evidence>
<dbReference type="GeneID" id="19109048"/>
<keyword evidence="1" id="KW-0175">Coiled coil</keyword>
<feature type="compositionally biased region" description="Low complexity" evidence="2">
    <location>
        <begin position="217"/>
        <end position="230"/>
    </location>
</feature>